<accession>A0A5J6MNF2</accession>
<comment type="pathway">
    <text evidence="5">Amino-acid biosynthesis; L-leucine biosynthesis; L-leucine from 3-methyl-2-oxobutanoate: step 4/4.</text>
</comment>
<dbReference type="PROSITE" id="PS00770">
    <property type="entry name" value="AA_TRANSFER_CLASS_4"/>
    <property type="match status" value="1"/>
</dbReference>
<gene>
    <name evidence="16" type="ORF">FRZ44_42200</name>
</gene>
<evidence type="ECO:0000256" key="11">
    <source>
        <dbReference type="ARBA" id="ARBA00048212"/>
    </source>
</evidence>
<dbReference type="InterPro" id="IPR036038">
    <property type="entry name" value="Aminotransferase-like"/>
</dbReference>
<dbReference type="GO" id="GO:0004084">
    <property type="term" value="F:branched-chain-amino-acid transaminase activity"/>
    <property type="evidence" value="ECO:0007669"/>
    <property type="project" value="UniProtKB-EC"/>
</dbReference>
<evidence type="ECO:0000256" key="8">
    <source>
        <dbReference type="ARBA" id="ARBA00014472"/>
    </source>
</evidence>
<dbReference type="AlphaFoldDB" id="A0A5J6MNF2"/>
<dbReference type="KEGG" id="htq:FRZ44_42200"/>
<comment type="catalytic activity">
    <reaction evidence="12">
        <text>L-isoleucine + 2-oxoglutarate = (S)-3-methyl-2-oxopentanoate + L-glutamate</text>
        <dbReference type="Rhea" id="RHEA:24801"/>
        <dbReference type="ChEBI" id="CHEBI:16810"/>
        <dbReference type="ChEBI" id="CHEBI:29985"/>
        <dbReference type="ChEBI" id="CHEBI:35146"/>
        <dbReference type="ChEBI" id="CHEBI:58045"/>
        <dbReference type="EC" id="2.6.1.42"/>
    </reaction>
</comment>
<name>A0A5J6MNF2_9PROT</name>
<evidence type="ECO:0000256" key="5">
    <source>
        <dbReference type="ARBA" id="ARBA00005072"/>
    </source>
</evidence>
<dbReference type="InterPro" id="IPR001544">
    <property type="entry name" value="Aminotrans_IV"/>
</dbReference>
<dbReference type="Proteomes" id="UP000326202">
    <property type="component" value="Chromosome"/>
</dbReference>
<dbReference type="SUPFAM" id="SSF56752">
    <property type="entry name" value="D-aminoacid aminotransferase-like PLP-dependent enzymes"/>
    <property type="match status" value="1"/>
</dbReference>
<dbReference type="GO" id="GO:0008652">
    <property type="term" value="P:amino acid biosynthetic process"/>
    <property type="evidence" value="ECO:0007669"/>
    <property type="project" value="UniProtKB-ARBA"/>
</dbReference>
<evidence type="ECO:0000256" key="4">
    <source>
        <dbReference type="ARBA" id="ARBA00004931"/>
    </source>
</evidence>
<evidence type="ECO:0000256" key="9">
    <source>
        <dbReference type="ARBA" id="ARBA00022898"/>
    </source>
</evidence>
<dbReference type="EMBL" id="CP042906">
    <property type="protein sequence ID" value="QEX18909.1"/>
    <property type="molecule type" value="Genomic_DNA"/>
</dbReference>
<comment type="pathway">
    <text evidence="4">Amino-acid biosynthesis; L-valine biosynthesis; L-valine from pyruvate: step 4/4.</text>
</comment>
<dbReference type="InterPro" id="IPR018300">
    <property type="entry name" value="Aminotrans_IV_CS"/>
</dbReference>
<comment type="similarity">
    <text evidence="6 14">Belongs to the class-IV pyridoxal-phosphate-dependent aminotransferase family.</text>
</comment>
<evidence type="ECO:0000313" key="16">
    <source>
        <dbReference type="EMBL" id="QEX18909.1"/>
    </source>
</evidence>
<keyword evidence="16" id="KW-0032">Aminotransferase</keyword>
<dbReference type="RefSeq" id="WP_151179018.1">
    <property type="nucleotide sequence ID" value="NZ_CP042906.1"/>
</dbReference>
<dbReference type="Gene3D" id="3.30.470.10">
    <property type="match status" value="1"/>
</dbReference>
<evidence type="ECO:0000256" key="13">
    <source>
        <dbReference type="ARBA" id="ARBA00049229"/>
    </source>
</evidence>
<dbReference type="GO" id="GO:0009082">
    <property type="term" value="P:branched-chain amino acid biosynthetic process"/>
    <property type="evidence" value="ECO:0007669"/>
    <property type="project" value="UniProtKB-KW"/>
</dbReference>
<evidence type="ECO:0000256" key="6">
    <source>
        <dbReference type="ARBA" id="ARBA00009320"/>
    </source>
</evidence>
<evidence type="ECO:0000256" key="15">
    <source>
        <dbReference type="RuleBase" id="RU004516"/>
    </source>
</evidence>
<reference evidence="16 17" key="1">
    <citation type="submission" date="2019-08" db="EMBL/GenBank/DDBJ databases">
        <title>Hyperibacter terrae gen. nov., sp. nov. and Hyperibacter viscosus sp. nov., two new members in the family Rhodospirillaceae isolated from the rhizosphere of Hypericum perforatum.</title>
        <authorList>
            <person name="Noviana Z."/>
        </authorList>
    </citation>
    <scope>NUCLEOTIDE SEQUENCE [LARGE SCALE GENOMIC DNA]</scope>
    <source>
        <strain evidence="16 17">R5913</strain>
    </source>
</reference>
<keyword evidence="10" id="KW-0100">Branched-chain amino acid biosynthesis</keyword>
<dbReference type="PANTHER" id="PTHR42743">
    <property type="entry name" value="AMINO-ACID AMINOTRANSFERASE"/>
    <property type="match status" value="1"/>
</dbReference>
<dbReference type="EC" id="2.6.1.42" evidence="7"/>
<evidence type="ECO:0000256" key="7">
    <source>
        <dbReference type="ARBA" id="ARBA00013053"/>
    </source>
</evidence>
<dbReference type="InterPro" id="IPR050571">
    <property type="entry name" value="Class-IV_PLP-Dep_Aminotrnsfr"/>
</dbReference>
<evidence type="ECO:0000256" key="2">
    <source>
        <dbReference type="ARBA" id="ARBA00003109"/>
    </source>
</evidence>
<dbReference type="FunFam" id="3.20.10.10:FF:000002">
    <property type="entry name" value="D-alanine aminotransferase"/>
    <property type="match status" value="1"/>
</dbReference>
<evidence type="ECO:0000256" key="12">
    <source>
        <dbReference type="ARBA" id="ARBA00048798"/>
    </source>
</evidence>
<dbReference type="InterPro" id="IPR043131">
    <property type="entry name" value="BCAT-like_N"/>
</dbReference>
<keyword evidence="16" id="KW-0808">Transferase</keyword>
<dbReference type="Pfam" id="PF01063">
    <property type="entry name" value="Aminotran_4"/>
    <property type="match status" value="1"/>
</dbReference>
<organism evidence="16 17">
    <name type="scientific">Hypericibacter terrae</name>
    <dbReference type="NCBI Taxonomy" id="2602015"/>
    <lineage>
        <taxon>Bacteria</taxon>
        <taxon>Pseudomonadati</taxon>
        <taxon>Pseudomonadota</taxon>
        <taxon>Alphaproteobacteria</taxon>
        <taxon>Rhodospirillales</taxon>
        <taxon>Dongiaceae</taxon>
        <taxon>Hypericibacter</taxon>
    </lineage>
</organism>
<proteinExistence type="inferred from homology"/>
<comment type="pathway">
    <text evidence="3">Amino-acid biosynthesis; L-isoleucine biosynthesis; L-isoleucine from 2-oxobutanoate: step 4/4.</text>
</comment>
<evidence type="ECO:0000313" key="17">
    <source>
        <dbReference type="Proteomes" id="UP000326202"/>
    </source>
</evidence>
<dbReference type="Gene3D" id="3.20.10.10">
    <property type="entry name" value="D-amino Acid Aminotransferase, subunit A, domain 2"/>
    <property type="match status" value="1"/>
</dbReference>
<comment type="catalytic activity">
    <reaction evidence="11">
        <text>L-valine + 2-oxoglutarate = 3-methyl-2-oxobutanoate + L-glutamate</text>
        <dbReference type="Rhea" id="RHEA:24813"/>
        <dbReference type="ChEBI" id="CHEBI:11851"/>
        <dbReference type="ChEBI" id="CHEBI:16810"/>
        <dbReference type="ChEBI" id="CHEBI:29985"/>
        <dbReference type="ChEBI" id="CHEBI:57762"/>
        <dbReference type="EC" id="2.6.1.42"/>
    </reaction>
</comment>
<keyword evidence="10" id="KW-0028">Amino-acid biosynthesis</keyword>
<comment type="cofactor">
    <cofactor evidence="1 15">
        <name>pyridoxal 5'-phosphate</name>
        <dbReference type="ChEBI" id="CHEBI:597326"/>
    </cofactor>
</comment>
<protein>
    <recommendedName>
        <fullName evidence="8">Probable branched-chain-amino-acid aminotransferase</fullName>
        <ecNumber evidence="7">2.6.1.42</ecNumber>
    </recommendedName>
</protein>
<comment type="catalytic activity">
    <reaction evidence="13">
        <text>L-leucine + 2-oxoglutarate = 4-methyl-2-oxopentanoate + L-glutamate</text>
        <dbReference type="Rhea" id="RHEA:18321"/>
        <dbReference type="ChEBI" id="CHEBI:16810"/>
        <dbReference type="ChEBI" id="CHEBI:17865"/>
        <dbReference type="ChEBI" id="CHEBI:29985"/>
        <dbReference type="ChEBI" id="CHEBI:57427"/>
        <dbReference type="EC" id="2.6.1.42"/>
    </reaction>
</comment>
<dbReference type="InterPro" id="IPR043132">
    <property type="entry name" value="BCAT-like_C"/>
</dbReference>
<evidence type="ECO:0000256" key="14">
    <source>
        <dbReference type="RuleBase" id="RU004106"/>
    </source>
</evidence>
<evidence type="ECO:0000256" key="1">
    <source>
        <dbReference type="ARBA" id="ARBA00001933"/>
    </source>
</evidence>
<comment type="function">
    <text evidence="2">Acts on leucine, isoleucine and valine.</text>
</comment>
<keyword evidence="9 15" id="KW-0663">Pyridoxal phosphate</keyword>
<evidence type="ECO:0000256" key="10">
    <source>
        <dbReference type="ARBA" id="ARBA00023304"/>
    </source>
</evidence>
<dbReference type="PANTHER" id="PTHR42743:SF11">
    <property type="entry name" value="AMINODEOXYCHORISMATE LYASE"/>
    <property type="match status" value="1"/>
</dbReference>
<evidence type="ECO:0000256" key="3">
    <source>
        <dbReference type="ARBA" id="ARBA00004824"/>
    </source>
</evidence>
<keyword evidence="17" id="KW-1185">Reference proteome</keyword>
<dbReference type="OrthoDB" id="9805628at2"/>
<sequence length="309" mass="34498">MSSLANERVAYFNGRVVPESDVLIPFRDRGFLAGDAAFDTARSFGHKIFRLKEHLDRLYRSLRYLKIDPGLSPKEMSAITEDVFARNTHLLDKDDDYWVSQRISRGVPADDLTVSSDARPTVIVECKPLPLKQRATLFRDGIEVVVPSVRRAAPDMLSPRAKTHNYLNLTMGDLEARERNPKGWAILLDADGNIAEGTGSNFFMVRDGIVMTPQSRYVLPGVSRAVTLELAAKLKIPHQERDIDLYDAYTADEAFLTSTSLCICPVRSINGRAVAETAIPGPVTRQLIDAYAGLVGMDFVGQYLRRIER</sequence>